<keyword evidence="1" id="KW-0812">Transmembrane</keyword>
<comment type="caution">
    <text evidence="2">The sequence shown here is derived from an EMBL/GenBank/DDBJ whole genome shotgun (WGS) entry which is preliminary data.</text>
</comment>
<evidence type="ECO:0000313" key="2">
    <source>
        <dbReference type="EMBL" id="MBO8439478.1"/>
    </source>
</evidence>
<proteinExistence type="predicted"/>
<name>A0A940DJ45_9BACT</name>
<dbReference type="EMBL" id="JADIMV010000044">
    <property type="protein sequence ID" value="MBO8439478.1"/>
    <property type="molecule type" value="Genomic_DNA"/>
</dbReference>
<dbReference type="Proteomes" id="UP000712007">
    <property type="component" value="Unassembled WGS sequence"/>
</dbReference>
<feature type="transmembrane region" description="Helical" evidence="1">
    <location>
        <begin position="53"/>
        <end position="75"/>
    </location>
</feature>
<evidence type="ECO:0000256" key="1">
    <source>
        <dbReference type="SAM" id="Phobius"/>
    </source>
</evidence>
<reference evidence="2" key="1">
    <citation type="submission" date="2020-10" db="EMBL/GenBank/DDBJ databases">
        <authorList>
            <person name="Gilroy R."/>
        </authorList>
    </citation>
    <scope>NUCLEOTIDE SEQUENCE</scope>
    <source>
        <strain evidence="2">3924</strain>
    </source>
</reference>
<dbReference type="Pfam" id="PF19579">
    <property type="entry name" value="FtsL_2"/>
    <property type="match status" value="1"/>
</dbReference>
<accession>A0A940DJ45</accession>
<gene>
    <name evidence="2" type="ORF">IAC51_02390</name>
</gene>
<evidence type="ECO:0000313" key="3">
    <source>
        <dbReference type="Proteomes" id="UP000712007"/>
    </source>
</evidence>
<reference evidence="2" key="2">
    <citation type="journal article" date="2021" name="PeerJ">
        <title>Extensive microbial diversity within the chicken gut microbiome revealed by metagenomics and culture.</title>
        <authorList>
            <person name="Gilroy R."/>
            <person name="Ravi A."/>
            <person name="Getino M."/>
            <person name="Pursley I."/>
            <person name="Horton D.L."/>
            <person name="Alikhan N.F."/>
            <person name="Baker D."/>
            <person name="Gharbi K."/>
            <person name="Hall N."/>
            <person name="Watson M."/>
            <person name="Adriaenssens E.M."/>
            <person name="Foster-Nyarko E."/>
            <person name="Jarju S."/>
            <person name="Secka A."/>
            <person name="Antonio M."/>
            <person name="Oren A."/>
            <person name="Chaudhuri R.R."/>
            <person name="La Ragione R."/>
            <person name="Hildebrand F."/>
            <person name="Pallen M.J."/>
        </authorList>
    </citation>
    <scope>NUCLEOTIDE SEQUENCE</scope>
    <source>
        <strain evidence="2">3924</strain>
    </source>
</reference>
<protein>
    <recommendedName>
        <fullName evidence="4">Cell division protein FtsL</fullName>
    </recommendedName>
</protein>
<keyword evidence="1" id="KW-1133">Transmembrane helix</keyword>
<dbReference type="InterPro" id="IPR045755">
    <property type="entry name" value="FtsL-like"/>
</dbReference>
<keyword evidence="1" id="KW-0472">Membrane</keyword>
<sequence length="133" mass="15233">MGIFRSKKSGEAEVRKERPAVRKRIVGSTDLKGFVSDLIAGSLLTRDAVQRQLPFFIFVVILALTYVNNSFLYEAELKRNDKAKKELLDVKYKSLTTSRQLMEMGRRSKVQERLKAQGSKLEETRTPVVVVRE</sequence>
<organism evidence="2 3">
    <name type="scientific">Candidatus Aphodosoma intestinipullorum</name>
    <dbReference type="NCBI Taxonomy" id="2840674"/>
    <lineage>
        <taxon>Bacteria</taxon>
        <taxon>Pseudomonadati</taxon>
        <taxon>Bacteroidota</taxon>
        <taxon>Bacteroidia</taxon>
        <taxon>Bacteroidales</taxon>
        <taxon>Candidatus Aphodosoma</taxon>
    </lineage>
</organism>
<dbReference type="AlphaFoldDB" id="A0A940DJ45"/>
<evidence type="ECO:0008006" key="4">
    <source>
        <dbReference type="Google" id="ProtNLM"/>
    </source>
</evidence>